<keyword evidence="3 6" id="KW-0812">Transmembrane</keyword>
<feature type="domain" description="Phage shock protein PspC N-terminal" evidence="7">
    <location>
        <begin position="3"/>
        <end position="60"/>
    </location>
</feature>
<evidence type="ECO:0000259" key="7">
    <source>
        <dbReference type="Pfam" id="PF04024"/>
    </source>
</evidence>
<dbReference type="EMBL" id="BAAAPY010000005">
    <property type="protein sequence ID" value="GAA2078203.1"/>
    <property type="molecule type" value="Genomic_DNA"/>
</dbReference>
<evidence type="ECO:0000313" key="8">
    <source>
        <dbReference type="EMBL" id="GAA2078203.1"/>
    </source>
</evidence>
<evidence type="ECO:0000256" key="4">
    <source>
        <dbReference type="ARBA" id="ARBA00022989"/>
    </source>
</evidence>
<evidence type="ECO:0000313" key="9">
    <source>
        <dbReference type="Proteomes" id="UP001501480"/>
    </source>
</evidence>
<dbReference type="InterPro" id="IPR007168">
    <property type="entry name" value="Phageshock_PspC_N"/>
</dbReference>
<keyword evidence="2" id="KW-1003">Cell membrane</keyword>
<protein>
    <submittedName>
        <fullName evidence="8">PspC domain-containing protein</fullName>
    </submittedName>
</protein>
<evidence type="ECO:0000256" key="5">
    <source>
        <dbReference type="ARBA" id="ARBA00023136"/>
    </source>
</evidence>
<dbReference type="PANTHER" id="PTHR33885:SF3">
    <property type="entry name" value="PHAGE SHOCK PROTEIN C"/>
    <property type="match status" value="1"/>
</dbReference>
<sequence length="78" mass="8139">MAKKLARSTEDKWIAGICGGIADYTGLDANLVRLAVVVLTLVGVGSVIVIYLLAWIIMPTATPPGSQTIAHEPPPPSV</sequence>
<gene>
    <name evidence="8" type="ORF">GCM10009821_17510</name>
</gene>
<keyword evidence="5 6" id="KW-0472">Membrane</keyword>
<dbReference type="Proteomes" id="UP001501480">
    <property type="component" value="Unassembled WGS sequence"/>
</dbReference>
<comment type="caution">
    <text evidence="8">The sequence shown here is derived from an EMBL/GenBank/DDBJ whole genome shotgun (WGS) entry which is preliminary data.</text>
</comment>
<organism evidence="8 9">
    <name type="scientific">Aeromicrobium halocynthiae</name>
    <dbReference type="NCBI Taxonomy" id="560557"/>
    <lineage>
        <taxon>Bacteria</taxon>
        <taxon>Bacillati</taxon>
        <taxon>Actinomycetota</taxon>
        <taxon>Actinomycetes</taxon>
        <taxon>Propionibacteriales</taxon>
        <taxon>Nocardioidaceae</taxon>
        <taxon>Aeromicrobium</taxon>
    </lineage>
</organism>
<evidence type="ECO:0000256" key="2">
    <source>
        <dbReference type="ARBA" id="ARBA00022475"/>
    </source>
</evidence>
<dbReference type="Pfam" id="PF04024">
    <property type="entry name" value="PspC"/>
    <property type="match status" value="1"/>
</dbReference>
<proteinExistence type="predicted"/>
<name>A0ABN2W345_9ACTN</name>
<keyword evidence="9" id="KW-1185">Reference proteome</keyword>
<dbReference type="RefSeq" id="WP_344327077.1">
    <property type="nucleotide sequence ID" value="NZ_BAAAPY010000005.1"/>
</dbReference>
<keyword evidence="4 6" id="KW-1133">Transmembrane helix</keyword>
<accession>A0ABN2W345</accession>
<comment type="subcellular location">
    <subcellularLocation>
        <location evidence="1">Cell membrane</location>
        <topology evidence="1">Single-pass membrane protein</topology>
    </subcellularLocation>
</comment>
<evidence type="ECO:0000256" key="6">
    <source>
        <dbReference type="SAM" id="Phobius"/>
    </source>
</evidence>
<reference evidence="8 9" key="1">
    <citation type="journal article" date="2019" name="Int. J. Syst. Evol. Microbiol.">
        <title>The Global Catalogue of Microorganisms (GCM) 10K type strain sequencing project: providing services to taxonomists for standard genome sequencing and annotation.</title>
        <authorList>
            <consortium name="The Broad Institute Genomics Platform"/>
            <consortium name="The Broad Institute Genome Sequencing Center for Infectious Disease"/>
            <person name="Wu L."/>
            <person name="Ma J."/>
        </authorList>
    </citation>
    <scope>NUCLEOTIDE SEQUENCE [LARGE SCALE GENOMIC DNA]</scope>
    <source>
        <strain evidence="8 9">JCM 15749</strain>
    </source>
</reference>
<dbReference type="PANTHER" id="PTHR33885">
    <property type="entry name" value="PHAGE SHOCK PROTEIN C"/>
    <property type="match status" value="1"/>
</dbReference>
<evidence type="ECO:0000256" key="1">
    <source>
        <dbReference type="ARBA" id="ARBA00004162"/>
    </source>
</evidence>
<dbReference type="InterPro" id="IPR052027">
    <property type="entry name" value="PspC"/>
</dbReference>
<evidence type="ECO:0000256" key="3">
    <source>
        <dbReference type="ARBA" id="ARBA00022692"/>
    </source>
</evidence>
<feature type="transmembrane region" description="Helical" evidence="6">
    <location>
        <begin position="34"/>
        <end position="58"/>
    </location>
</feature>